<reference evidence="2 3" key="1">
    <citation type="journal article" date="2015" name="Genome Biol.">
        <title>Comparative genomics of Steinernema reveals deeply conserved gene regulatory networks.</title>
        <authorList>
            <person name="Dillman A.R."/>
            <person name="Macchietto M."/>
            <person name="Porter C.F."/>
            <person name="Rogers A."/>
            <person name="Williams B."/>
            <person name="Antoshechkin I."/>
            <person name="Lee M.M."/>
            <person name="Goodwin Z."/>
            <person name="Lu X."/>
            <person name="Lewis E.E."/>
            <person name="Goodrich-Blair H."/>
            <person name="Stock S.P."/>
            <person name="Adams B.J."/>
            <person name="Sternberg P.W."/>
            <person name="Mortazavi A."/>
        </authorList>
    </citation>
    <scope>NUCLEOTIDE SEQUENCE [LARGE SCALE GENOMIC DNA]</scope>
    <source>
        <strain evidence="2 3">ALL</strain>
    </source>
</reference>
<dbReference type="AlphaFoldDB" id="A0A4U5MV40"/>
<evidence type="ECO:0000256" key="1">
    <source>
        <dbReference type="SAM" id="MobiDB-lite"/>
    </source>
</evidence>
<feature type="region of interest" description="Disordered" evidence="1">
    <location>
        <begin position="77"/>
        <end position="104"/>
    </location>
</feature>
<evidence type="ECO:0000313" key="2">
    <source>
        <dbReference type="EMBL" id="TKR73393.1"/>
    </source>
</evidence>
<reference evidence="2 3" key="2">
    <citation type="journal article" date="2019" name="G3 (Bethesda)">
        <title>Hybrid Assembly of the Genome of the Entomopathogenic Nematode Steinernema carpocapsae Identifies the X-Chromosome.</title>
        <authorList>
            <person name="Serra L."/>
            <person name="Macchietto M."/>
            <person name="Macias-Munoz A."/>
            <person name="McGill C.J."/>
            <person name="Rodriguez I.M."/>
            <person name="Rodriguez B."/>
            <person name="Murad R."/>
            <person name="Mortazavi A."/>
        </authorList>
    </citation>
    <scope>NUCLEOTIDE SEQUENCE [LARGE SCALE GENOMIC DNA]</scope>
    <source>
        <strain evidence="2 3">ALL</strain>
    </source>
</reference>
<organism evidence="2 3">
    <name type="scientific">Steinernema carpocapsae</name>
    <name type="common">Entomopathogenic nematode</name>
    <dbReference type="NCBI Taxonomy" id="34508"/>
    <lineage>
        <taxon>Eukaryota</taxon>
        <taxon>Metazoa</taxon>
        <taxon>Ecdysozoa</taxon>
        <taxon>Nematoda</taxon>
        <taxon>Chromadorea</taxon>
        <taxon>Rhabditida</taxon>
        <taxon>Tylenchina</taxon>
        <taxon>Panagrolaimomorpha</taxon>
        <taxon>Strongyloidoidea</taxon>
        <taxon>Steinernematidae</taxon>
        <taxon>Steinernema</taxon>
    </lineage>
</organism>
<keyword evidence="3" id="KW-1185">Reference proteome</keyword>
<evidence type="ECO:0000313" key="3">
    <source>
        <dbReference type="Proteomes" id="UP000298663"/>
    </source>
</evidence>
<comment type="caution">
    <text evidence="2">The sequence shown here is derived from an EMBL/GenBank/DDBJ whole genome shotgun (WGS) entry which is preliminary data.</text>
</comment>
<dbReference type="Proteomes" id="UP000298663">
    <property type="component" value="Unassembled WGS sequence"/>
</dbReference>
<accession>A0A4U5MV40</accession>
<gene>
    <name evidence="2" type="ORF">L596_020706</name>
</gene>
<sequence>MSSYLPESAWTWSVANVITIFIVDCTRNDYIFAHARLNGNKLNWISRIHPNGNISSNQNVVSCQLVMDTRGRKVLGDSIDELDGPTTTRLSSPARRSMRKLPVT</sequence>
<proteinExistence type="predicted"/>
<protein>
    <submittedName>
        <fullName evidence="2">Uncharacterized protein</fullName>
    </submittedName>
</protein>
<dbReference type="EMBL" id="AZBU02000006">
    <property type="protein sequence ID" value="TKR73393.1"/>
    <property type="molecule type" value="Genomic_DNA"/>
</dbReference>
<name>A0A4U5MV40_STECR</name>